<keyword evidence="5 10" id="KW-0862">Zinc</keyword>
<dbReference type="RefSeq" id="WP_099083417.1">
    <property type="nucleotide sequence ID" value="NZ_AWQQ01000069.1"/>
</dbReference>
<comment type="cofactor">
    <cofactor evidence="10">
        <name>Zn(2+)</name>
        <dbReference type="ChEBI" id="CHEBI:29105"/>
    </cofactor>
    <text evidence="10">Binds 1 zinc ion per subunit.</text>
</comment>
<comment type="similarity">
    <text evidence="7 10">Belongs to the QueC family.</text>
</comment>
<dbReference type="GO" id="GO:0005524">
    <property type="term" value="F:ATP binding"/>
    <property type="evidence" value="ECO:0007669"/>
    <property type="project" value="UniProtKB-UniRule"/>
</dbReference>
<name>A0A2C6MEX8_9FIRM</name>
<evidence type="ECO:0000313" key="12">
    <source>
        <dbReference type="Proteomes" id="UP000222564"/>
    </source>
</evidence>
<dbReference type="Gene3D" id="3.40.50.620">
    <property type="entry name" value="HUPs"/>
    <property type="match status" value="1"/>
</dbReference>
<evidence type="ECO:0000256" key="3">
    <source>
        <dbReference type="ARBA" id="ARBA00022723"/>
    </source>
</evidence>
<dbReference type="EMBL" id="AWQQ01000069">
    <property type="protein sequence ID" value="PHJ37876.1"/>
    <property type="molecule type" value="Genomic_DNA"/>
</dbReference>
<dbReference type="InterPro" id="IPR014729">
    <property type="entry name" value="Rossmann-like_a/b/a_fold"/>
</dbReference>
<dbReference type="PANTHER" id="PTHR42914:SF1">
    <property type="entry name" value="7-CYANO-7-DEAZAGUANINE SYNTHASE"/>
    <property type="match status" value="1"/>
</dbReference>
<evidence type="ECO:0000256" key="9">
    <source>
        <dbReference type="ARBA" id="ARBA00047890"/>
    </source>
</evidence>
<keyword evidence="2 10" id="KW-0436">Ligase</keyword>
<dbReference type="Pfam" id="PF06508">
    <property type="entry name" value="QueC"/>
    <property type="match status" value="1"/>
</dbReference>
<dbReference type="GO" id="GO:0016879">
    <property type="term" value="F:ligase activity, forming carbon-nitrogen bonds"/>
    <property type="evidence" value="ECO:0007669"/>
    <property type="project" value="UniProtKB-UniRule"/>
</dbReference>
<keyword evidence="4 10" id="KW-0547">Nucleotide-binding</keyword>
<evidence type="ECO:0000256" key="6">
    <source>
        <dbReference type="ARBA" id="ARBA00022840"/>
    </source>
</evidence>
<comment type="caution">
    <text evidence="11">The sequence shown here is derived from an EMBL/GenBank/DDBJ whole genome shotgun (WGS) entry which is preliminary data.</text>
</comment>
<reference evidence="11 12" key="1">
    <citation type="submission" date="2013-09" db="EMBL/GenBank/DDBJ databases">
        <title>Biodegradation of hydrocarbons in the deep terrestrial subsurface : characterization of a microbial consortium composed of two Desulfotomaculum species originating from a deep geological formation.</title>
        <authorList>
            <person name="Aullo T."/>
            <person name="Berlendis S."/>
            <person name="Lascourreges J.-F."/>
            <person name="Dessort D."/>
            <person name="Saint-Laurent S."/>
            <person name="Schraauwers B."/>
            <person name="Mas J."/>
            <person name="Magot M."/>
            <person name="Ranchou-Peyruse A."/>
        </authorList>
    </citation>
    <scope>NUCLEOTIDE SEQUENCE [LARGE SCALE GENOMIC DNA]</scope>
    <source>
        <strain evidence="11 12">Bs107</strain>
    </source>
</reference>
<proteinExistence type="inferred from homology"/>
<dbReference type="InterPro" id="IPR018317">
    <property type="entry name" value="QueC"/>
</dbReference>
<feature type="binding site" evidence="10">
    <location>
        <position position="206"/>
    </location>
    <ligand>
        <name>Zn(2+)</name>
        <dbReference type="ChEBI" id="CHEBI:29105"/>
    </ligand>
</feature>
<evidence type="ECO:0000256" key="1">
    <source>
        <dbReference type="ARBA" id="ARBA00005061"/>
    </source>
</evidence>
<feature type="binding site" evidence="10">
    <location>
        <position position="203"/>
    </location>
    <ligand>
        <name>Zn(2+)</name>
        <dbReference type="ChEBI" id="CHEBI:29105"/>
    </ligand>
</feature>
<dbReference type="UniPathway" id="UPA00391"/>
<comment type="catalytic activity">
    <reaction evidence="9 10">
        <text>7-carboxy-7-carbaguanine + NH4(+) + 2 ATP = 7-cyano-7-carbaguanine + 2 AMP + 2 diphosphate + 2 H(+)</text>
        <dbReference type="Rhea" id="RHEA:27982"/>
        <dbReference type="ChEBI" id="CHEBI:15378"/>
        <dbReference type="ChEBI" id="CHEBI:28938"/>
        <dbReference type="ChEBI" id="CHEBI:30616"/>
        <dbReference type="ChEBI" id="CHEBI:33019"/>
        <dbReference type="ChEBI" id="CHEBI:45075"/>
        <dbReference type="ChEBI" id="CHEBI:61036"/>
        <dbReference type="ChEBI" id="CHEBI:456215"/>
        <dbReference type="EC" id="6.3.4.20"/>
    </reaction>
</comment>
<accession>A0A2C6MEX8</accession>
<evidence type="ECO:0000256" key="7">
    <source>
        <dbReference type="ARBA" id="ARBA00037993"/>
    </source>
</evidence>
<sequence length="232" mass="25435">MNSVVLLSGGLDSAVNLAYALTEGRVELALTMNYGQRAAEKEIEAAGQLARHYNIPHRVIELPWVAQITQTALVSRDDTLPEPTAGELDDMNAASKTAAAVWVPNRNGLFVNIAACFAEALKCGQVVTGFNREEAATFPDNTPEFAMAASRAMEYSTANQVKVISYTNRLDKKEIVALGDRLRVPWDFIWSCYRGETQMCGRCESCRRMIRAFTSLNIDLPAALKNNQAGGE</sequence>
<gene>
    <name evidence="10" type="primary">queC</name>
    <name evidence="11" type="ORF">P378_13435</name>
</gene>
<feature type="binding site" evidence="10">
    <location>
        <position position="200"/>
    </location>
    <ligand>
        <name>Zn(2+)</name>
        <dbReference type="ChEBI" id="CHEBI:29105"/>
    </ligand>
</feature>
<dbReference type="CDD" id="cd01995">
    <property type="entry name" value="QueC-like"/>
    <property type="match status" value="1"/>
</dbReference>
<comment type="pathway">
    <text evidence="1 10">Purine metabolism; 7-cyano-7-deazaguanine biosynthesis.</text>
</comment>
<dbReference type="Proteomes" id="UP000222564">
    <property type="component" value="Unassembled WGS sequence"/>
</dbReference>
<evidence type="ECO:0000256" key="4">
    <source>
        <dbReference type="ARBA" id="ARBA00022741"/>
    </source>
</evidence>
<keyword evidence="6 10" id="KW-0067">ATP-binding</keyword>
<dbReference type="GO" id="GO:0008616">
    <property type="term" value="P:tRNA queuosine(34) biosynthetic process"/>
    <property type="evidence" value="ECO:0007669"/>
    <property type="project" value="UniProtKB-UniRule"/>
</dbReference>
<dbReference type="OrthoDB" id="9789567at2"/>
<dbReference type="AlphaFoldDB" id="A0A2C6MEX8"/>
<evidence type="ECO:0000256" key="5">
    <source>
        <dbReference type="ARBA" id="ARBA00022833"/>
    </source>
</evidence>
<evidence type="ECO:0000313" key="11">
    <source>
        <dbReference type="EMBL" id="PHJ37876.1"/>
    </source>
</evidence>
<evidence type="ECO:0000256" key="2">
    <source>
        <dbReference type="ARBA" id="ARBA00022598"/>
    </source>
</evidence>
<keyword evidence="10" id="KW-0671">Queuosine biosynthesis</keyword>
<feature type="binding site" evidence="10">
    <location>
        <position position="192"/>
    </location>
    <ligand>
        <name>Zn(2+)</name>
        <dbReference type="ChEBI" id="CHEBI:29105"/>
    </ligand>
</feature>
<dbReference type="SUPFAM" id="SSF52402">
    <property type="entry name" value="Adenine nucleotide alpha hydrolases-like"/>
    <property type="match status" value="1"/>
</dbReference>
<keyword evidence="12" id="KW-1185">Reference proteome</keyword>
<evidence type="ECO:0000256" key="10">
    <source>
        <dbReference type="HAMAP-Rule" id="MF_01633"/>
    </source>
</evidence>
<dbReference type="NCBIfam" id="TIGR00364">
    <property type="entry name" value="7-cyano-7-deazaguanine synthase QueC"/>
    <property type="match status" value="1"/>
</dbReference>
<comment type="subunit">
    <text evidence="10">Homodimer.</text>
</comment>
<dbReference type="EC" id="6.3.4.20" evidence="8 10"/>
<dbReference type="HAMAP" id="MF_01633">
    <property type="entry name" value="QueC"/>
    <property type="match status" value="1"/>
</dbReference>
<dbReference type="PIRSF" id="PIRSF006293">
    <property type="entry name" value="ExsB"/>
    <property type="match status" value="1"/>
</dbReference>
<feature type="binding site" evidence="10">
    <location>
        <begin position="7"/>
        <end position="17"/>
    </location>
    <ligand>
        <name>ATP</name>
        <dbReference type="ChEBI" id="CHEBI:30616"/>
    </ligand>
</feature>
<keyword evidence="3 10" id="KW-0479">Metal-binding</keyword>
<evidence type="ECO:0000256" key="8">
    <source>
        <dbReference type="ARBA" id="ARBA00039149"/>
    </source>
</evidence>
<dbReference type="PANTHER" id="PTHR42914">
    <property type="entry name" value="7-CYANO-7-DEAZAGUANINE SYNTHASE"/>
    <property type="match status" value="1"/>
</dbReference>
<dbReference type="GO" id="GO:0008270">
    <property type="term" value="F:zinc ion binding"/>
    <property type="evidence" value="ECO:0007669"/>
    <property type="project" value="UniProtKB-UniRule"/>
</dbReference>
<protein>
    <recommendedName>
        <fullName evidence="8 10">7-cyano-7-deazaguanine synthase</fullName>
        <ecNumber evidence="8 10">6.3.4.20</ecNumber>
    </recommendedName>
    <alternativeName>
        <fullName evidence="10">7-cyano-7-carbaguanine synthase</fullName>
    </alternativeName>
    <alternativeName>
        <fullName evidence="10">PreQ(0) synthase</fullName>
    </alternativeName>
    <alternativeName>
        <fullName evidence="10">Queuosine biosynthesis protein QueC</fullName>
    </alternativeName>
</protein>
<comment type="function">
    <text evidence="10">Catalyzes the ATP-dependent conversion of 7-carboxy-7-deazaguanine (CDG) to 7-cyano-7-deazaguanine (preQ(0)).</text>
</comment>
<organism evidence="11 12">
    <name type="scientific">Desulforamulus profundi</name>
    <dbReference type="NCBI Taxonomy" id="1383067"/>
    <lineage>
        <taxon>Bacteria</taxon>
        <taxon>Bacillati</taxon>
        <taxon>Bacillota</taxon>
        <taxon>Clostridia</taxon>
        <taxon>Eubacteriales</taxon>
        <taxon>Peptococcaceae</taxon>
        <taxon>Desulforamulus</taxon>
    </lineage>
</organism>